<keyword evidence="3 5" id="KW-0802">TPR repeat</keyword>
<dbReference type="SUPFAM" id="SSF48452">
    <property type="entry name" value="TPR-like"/>
    <property type="match status" value="1"/>
</dbReference>
<evidence type="ECO:0000256" key="3">
    <source>
        <dbReference type="ARBA" id="ARBA00022803"/>
    </source>
</evidence>
<dbReference type="GO" id="GO:0005886">
    <property type="term" value="C:plasma membrane"/>
    <property type="evidence" value="ECO:0007669"/>
    <property type="project" value="UniProtKB-SubCell"/>
</dbReference>
<dbReference type="PROSITE" id="PS50005">
    <property type="entry name" value="TPR"/>
    <property type="match status" value="1"/>
</dbReference>
<dbReference type="PANTHER" id="PTHR45586">
    <property type="entry name" value="TPR REPEAT-CONTAINING PROTEIN PA4667"/>
    <property type="match status" value="1"/>
</dbReference>
<keyword evidence="8" id="KW-1185">Reference proteome</keyword>
<name>A0A4R2FAB9_9GAMM</name>
<dbReference type="Pfam" id="PF00515">
    <property type="entry name" value="TPR_1"/>
    <property type="match status" value="1"/>
</dbReference>
<feature type="signal peptide" evidence="6">
    <location>
        <begin position="1"/>
        <end position="28"/>
    </location>
</feature>
<sequence length="299" mass="33766">MNLNLRAAVFCVVAVGSLLNGGCAATSAADNQGQLLVAPLLPDYKMEIALAKLNEIISNAKLTQQQLARFHYDRGVIYDRLGLRIMARIEFHEALKLQPDLADAYNFIGIYYTQEGEFDAAYEAFDSALELAPDYDYAYLNRGLALYYGDRPQLAVDDMQSFLNKEPSDGYRVLWLYLAQYQLEPKQALLTMQHNRSKLNDDTWSTVLVDYVLGKTSEAQVFALAKQGLKGPAEYAERLCEAYFYLAKIAEEQQQNDKAANYLRLALATNIYDFVEHRYARVELALLANTMDNSKDSSL</sequence>
<accession>A0A4R2FAB9</accession>
<dbReference type="OrthoDB" id="509324at2"/>
<comment type="subunit">
    <text evidence="4">Homodimer.</text>
</comment>
<dbReference type="SMART" id="SM00028">
    <property type="entry name" value="TPR"/>
    <property type="match status" value="4"/>
</dbReference>
<evidence type="ECO:0000256" key="4">
    <source>
        <dbReference type="PIRNR" id="PIRNR004654"/>
    </source>
</evidence>
<feature type="chain" id="PRO_5020810930" description="Lipoprotein NlpI" evidence="6">
    <location>
        <begin position="29"/>
        <end position="299"/>
    </location>
</feature>
<comment type="function">
    <text evidence="4">May be involved in cell division.</text>
</comment>
<keyword evidence="1 4" id="KW-1003">Cell membrane</keyword>
<dbReference type="PROSITE" id="PS50293">
    <property type="entry name" value="TPR_REGION"/>
    <property type="match status" value="1"/>
</dbReference>
<dbReference type="InterPro" id="IPR023605">
    <property type="entry name" value="Lipoprotein_NlpI"/>
</dbReference>
<keyword evidence="2" id="KW-0677">Repeat</keyword>
<comment type="caution">
    <text evidence="7">The sequence shown here is derived from an EMBL/GenBank/DDBJ whole genome shotgun (WGS) entry which is preliminary data.</text>
</comment>
<dbReference type="PIRSF" id="PIRSF004654">
    <property type="entry name" value="NlpI"/>
    <property type="match status" value="1"/>
</dbReference>
<dbReference type="Gene3D" id="1.25.40.10">
    <property type="entry name" value="Tetratricopeptide repeat domain"/>
    <property type="match status" value="1"/>
</dbReference>
<proteinExistence type="predicted"/>
<keyword evidence="4" id="KW-0472">Membrane</keyword>
<protein>
    <recommendedName>
        <fullName evidence="4">Lipoprotein NlpI</fullName>
    </recommendedName>
</protein>
<evidence type="ECO:0000256" key="1">
    <source>
        <dbReference type="ARBA" id="ARBA00022475"/>
    </source>
</evidence>
<dbReference type="InterPro" id="IPR051012">
    <property type="entry name" value="CellSynth/LPSAsmb/PSIAsmb"/>
</dbReference>
<comment type="subcellular location">
    <subcellularLocation>
        <location evidence="4">Cell membrane</location>
    </subcellularLocation>
</comment>
<dbReference type="InterPro" id="IPR011990">
    <property type="entry name" value="TPR-like_helical_dom_sf"/>
</dbReference>
<dbReference type="Proteomes" id="UP000294832">
    <property type="component" value="Unassembled WGS sequence"/>
</dbReference>
<evidence type="ECO:0000313" key="8">
    <source>
        <dbReference type="Proteomes" id="UP000294832"/>
    </source>
</evidence>
<feature type="repeat" description="TPR" evidence="5">
    <location>
        <begin position="102"/>
        <end position="135"/>
    </location>
</feature>
<dbReference type="EMBL" id="SLWF01000023">
    <property type="protein sequence ID" value="TCN81526.1"/>
    <property type="molecule type" value="Genomic_DNA"/>
</dbReference>
<dbReference type="RefSeq" id="WP_133039759.1">
    <property type="nucleotide sequence ID" value="NZ_SLWF01000023.1"/>
</dbReference>
<keyword evidence="6" id="KW-0732">Signal</keyword>
<evidence type="ECO:0000256" key="2">
    <source>
        <dbReference type="ARBA" id="ARBA00022737"/>
    </source>
</evidence>
<reference evidence="7 8" key="1">
    <citation type="submission" date="2019-03" db="EMBL/GenBank/DDBJ databases">
        <title>Freshwater and sediment microbial communities from various areas in North America, analyzing microbe dynamics in response to fracking.</title>
        <authorList>
            <person name="Lamendella R."/>
        </authorList>
    </citation>
    <scope>NUCLEOTIDE SEQUENCE [LARGE SCALE GENOMIC DNA]</scope>
    <source>
        <strain evidence="7 8">74A</strain>
    </source>
</reference>
<keyword evidence="7" id="KW-0449">Lipoprotein</keyword>
<dbReference type="AlphaFoldDB" id="A0A4R2FAB9"/>
<evidence type="ECO:0000256" key="5">
    <source>
        <dbReference type="PROSITE-ProRule" id="PRU00339"/>
    </source>
</evidence>
<dbReference type="NCBIfam" id="NF008391">
    <property type="entry name" value="PRK11189.1"/>
    <property type="match status" value="1"/>
</dbReference>
<dbReference type="InterPro" id="IPR019734">
    <property type="entry name" value="TPR_rpt"/>
</dbReference>
<evidence type="ECO:0000313" key="7">
    <source>
        <dbReference type="EMBL" id="TCN81526.1"/>
    </source>
</evidence>
<evidence type="ECO:0000256" key="6">
    <source>
        <dbReference type="SAM" id="SignalP"/>
    </source>
</evidence>
<dbReference type="PANTHER" id="PTHR45586:SF1">
    <property type="entry name" value="LIPOPOLYSACCHARIDE ASSEMBLY PROTEIN B"/>
    <property type="match status" value="1"/>
</dbReference>
<gene>
    <name evidence="7" type="ORF">EDC91_12341</name>
</gene>
<organism evidence="7 8">
    <name type="scientific">Shewanella fodinae</name>
    <dbReference type="NCBI Taxonomy" id="552357"/>
    <lineage>
        <taxon>Bacteria</taxon>
        <taxon>Pseudomonadati</taxon>
        <taxon>Pseudomonadota</taxon>
        <taxon>Gammaproteobacteria</taxon>
        <taxon>Alteromonadales</taxon>
        <taxon>Shewanellaceae</taxon>
        <taxon>Shewanella</taxon>
    </lineage>
</organism>